<evidence type="ECO:0000313" key="3">
    <source>
        <dbReference type="EMBL" id="RNE98986.1"/>
    </source>
</evidence>
<evidence type="ECO:0000256" key="1">
    <source>
        <dbReference type="SAM" id="Coils"/>
    </source>
</evidence>
<comment type="caution">
    <text evidence="3">The sequence shown here is derived from an EMBL/GenBank/DDBJ whole genome shotgun (WGS) entry which is preliminary data.</text>
</comment>
<feature type="compositionally biased region" description="Basic and acidic residues" evidence="2">
    <location>
        <begin position="413"/>
        <end position="424"/>
    </location>
</feature>
<dbReference type="VEuPathDB" id="TriTrypDB:TRSC58_05927"/>
<feature type="compositionally biased region" description="Polar residues" evidence="2">
    <location>
        <begin position="17"/>
        <end position="35"/>
    </location>
</feature>
<feature type="coiled-coil region" evidence="1">
    <location>
        <begin position="567"/>
        <end position="594"/>
    </location>
</feature>
<feature type="region of interest" description="Disordered" evidence="2">
    <location>
        <begin position="1"/>
        <end position="40"/>
    </location>
</feature>
<name>A0A3R7N2H0_TRYRA</name>
<evidence type="ECO:0000256" key="2">
    <source>
        <dbReference type="SAM" id="MobiDB-lite"/>
    </source>
</evidence>
<keyword evidence="1" id="KW-0175">Coiled coil</keyword>
<dbReference type="OrthoDB" id="250183at2759"/>
<dbReference type="EMBL" id="MKGL01000420">
    <property type="protein sequence ID" value="RNE98986.1"/>
    <property type="molecule type" value="Genomic_DNA"/>
</dbReference>
<feature type="region of interest" description="Disordered" evidence="2">
    <location>
        <begin position="351"/>
        <end position="391"/>
    </location>
</feature>
<organism evidence="3 4">
    <name type="scientific">Trypanosoma rangeli</name>
    <dbReference type="NCBI Taxonomy" id="5698"/>
    <lineage>
        <taxon>Eukaryota</taxon>
        <taxon>Discoba</taxon>
        <taxon>Euglenozoa</taxon>
        <taxon>Kinetoplastea</taxon>
        <taxon>Metakinetoplastina</taxon>
        <taxon>Trypanosomatida</taxon>
        <taxon>Trypanosomatidae</taxon>
        <taxon>Trypanosoma</taxon>
        <taxon>Herpetosoma</taxon>
    </lineage>
</organism>
<evidence type="ECO:0000313" key="4">
    <source>
        <dbReference type="Proteomes" id="UP000283634"/>
    </source>
</evidence>
<dbReference type="GeneID" id="40332405"/>
<feature type="compositionally biased region" description="Basic and acidic residues" evidence="2">
    <location>
        <begin position="352"/>
        <end position="363"/>
    </location>
</feature>
<feature type="compositionally biased region" description="Basic and acidic residues" evidence="2">
    <location>
        <begin position="449"/>
        <end position="500"/>
    </location>
</feature>
<reference evidence="3 4" key="1">
    <citation type="journal article" date="2018" name="BMC Genomics">
        <title>Genomic comparison of Trypanosoma conorhini and Trypanosoma rangeli to Trypanosoma cruzi strains of high and low virulence.</title>
        <authorList>
            <person name="Bradwell K.R."/>
            <person name="Koparde V.N."/>
            <person name="Matveyev A.V."/>
            <person name="Serrano M.G."/>
            <person name="Alves J.M."/>
            <person name="Parikh H."/>
            <person name="Huang B."/>
            <person name="Lee V."/>
            <person name="Espinosa-Alvarez O."/>
            <person name="Ortiz P.A."/>
            <person name="Costa-Martins A.G."/>
            <person name="Teixeira M.M."/>
            <person name="Buck G.A."/>
        </authorList>
    </citation>
    <scope>NUCLEOTIDE SEQUENCE [LARGE SCALE GENOMIC DNA]</scope>
    <source>
        <strain evidence="3 4">AM80</strain>
    </source>
</reference>
<dbReference type="Proteomes" id="UP000283634">
    <property type="component" value="Unassembled WGS sequence"/>
</dbReference>
<feature type="compositionally biased region" description="Low complexity" evidence="2">
    <location>
        <begin position="434"/>
        <end position="445"/>
    </location>
</feature>
<accession>A0A3R7N2H0</accession>
<gene>
    <name evidence="3" type="ORF">TraAM80_08472</name>
</gene>
<dbReference type="RefSeq" id="XP_029234943.1">
    <property type="nucleotide sequence ID" value="XM_029385222.1"/>
</dbReference>
<keyword evidence="4" id="KW-1185">Reference proteome</keyword>
<protein>
    <submittedName>
        <fullName evidence="3">Putative microtubule-associated protein Gb4</fullName>
    </submittedName>
</protein>
<proteinExistence type="predicted"/>
<dbReference type="AlphaFoldDB" id="A0A3R7N2H0"/>
<feature type="non-terminal residue" evidence="3">
    <location>
        <position position="722"/>
    </location>
</feature>
<sequence>MHSSQNRAGTATEHQRSPPQTRQRVLSHHFTSSRETLPPQLYGLRQLEPQEVRAPNESLMHVSNNRTHQLQPPQSWRSLGFAGGSVSTRHTPGTLGRHSAATDLRMGSNFSRDGGSDAAHTSDLGYWEVTFVTRSGNCVGASKLMVPRGKAPTSFEDIVEAIAGDASLLNLVVAYITYLDRNFNTYTLLTPRSVCNCTDTFRVVVELKEGCNPHLCPASRQDESTGVSNGEILATEDVAGAHEGSGVKTMMGSISDGHEQSSTVTSLRQSPPGTGFFRNVISSGSWQQRCQYDFLTPSERVTENYEALEAALTLSRATEEEDRRSIALDEGSSRATLAVMAERHKSAVVRGMQRETPRGDRLSPRPRSAPLLEISETNLGKPRHAEAEDKLQLSSHAATITVPVLLQHGVFHNDEGRPLQDNTKHHPPNAAPLDSSRSSSVTSTDTDTELEHKAASADTMPGEREGTPSDQQREEFDTTKNLHHHIYEHEERRPSTELKTRSANQRQSPYWDQQTLTDLTMYESLQSPHCPYNNVVSDTLTNYQIQHDFQLNEEKSEEEEDHNQTAKAYIQKRLASLTDTLQQLEEEQNTYFTQPVTPMMTTSIQTKSQTTISESQLYQNTQEQISQLQENNIATSSRIHNTEKAVILEKMNMITEVGEGTAPREAEQEIVELDEGTAPLQAEQEIVELDEGTAPLQAEQEIVELDEGTAPLETAQEIVDVS</sequence>
<feature type="region of interest" description="Disordered" evidence="2">
    <location>
        <begin position="413"/>
        <end position="508"/>
    </location>
</feature>